<organism evidence="2 3">
    <name type="scientific">Talaromyces islandicus</name>
    <name type="common">Penicillium islandicum</name>
    <dbReference type="NCBI Taxonomy" id="28573"/>
    <lineage>
        <taxon>Eukaryota</taxon>
        <taxon>Fungi</taxon>
        <taxon>Dikarya</taxon>
        <taxon>Ascomycota</taxon>
        <taxon>Pezizomycotina</taxon>
        <taxon>Eurotiomycetes</taxon>
        <taxon>Eurotiomycetidae</taxon>
        <taxon>Eurotiales</taxon>
        <taxon>Trichocomaceae</taxon>
        <taxon>Talaromyces</taxon>
        <taxon>Talaromyces sect. Islandici</taxon>
    </lineage>
</organism>
<proteinExistence type="predicted"/>
<dbReference type="InterPro" id="IPR053143">
    <property type="entry name" value="Arylsulfate_ST"/>
</dbReference>
<feature type="signal peptide" evidence="1">
    <location>
        <begin position="1"/>
        <end position="20"/>
    </location>
</feature>
<dbReference type="STRING" id="28573.A0A0U1M3X4"/>
<dbReference type="AlphaFoldDB" id="A0A0U1M3X4"/>
<keyword evidence="3" id="KW-1185">Reference proteome</keyword>
<dbReference type="OrthoDB" id="5377172at2759"/>
<dbReference type="PANTHER" id="PTHR35340:SF6">
    <property type="entry name" value="ASST-DOMAIN-CONTAINING PROTEIN"/>
    <property type="match status" value="1"/>
</dbReference>
<name>A0A0U1M3X4_TALIS</name>
<dbReference type="PANTHER" id="PTHR35340">
    <property type="entry name" value="PQQ ENZYME REPEAT PROTEIN-RELATED"/>
    <property type="match status" value="1"/>
</dbReference>
<dbReference type="InterPro" id="IPR039535">
    <property type="entry name" value="ASST-like"/>
</dbReference>
<dbReference type="EMBL" id="CVMT01000006">
    <property type="protein sequence ID" value="CRG89730.1"/>
    <property type="molecule type" value="Genomic_DNA"/>
</dbReference>
<protein>
    <recommendedName>
        <fullName evidence="4">ASST-domain-containing protein</fullName>
    </recommendedName>
</protein>
<evidence type="ECO:0000313" key="3">
    <source>
        <dbReference type="Proteomes" id="UP000054383"/>
    </source>
</evidence>
<keyword evidence="1" id="KW-0732">Signal</keyword>
<reference evidence="2 3" key="1">
    <citation type="submission" date="2015-04" db="EMBL/GenBank/DDBJ databases">
        <authorList>
            <person name="Syromyatnikov M.Y."/>
            <person name="Popov V.N."/>
        </authorList>
    </citation>
    <scope>NUCLEOTIDE SEQUENCE [LARGE SCALE GENOMIC DNA]</scope>
    <source>
        <strain evidence="2">WF-38-12</strain>
    </source>
</reference>
<dbReference type="OMA" id="SAYEHID"/>
<evidence type="ECO:0000256" key="1">
    <source>
        <dbReference type="SAM" id="SignalP"/>
    </source>
</evidence>
<evidence type="ECO:0008006" key="4">
    <source>
        <dbReference type="Google" id="ProtNLM"/>
    </source>
</evidence>
<sequence>MYSRSLFPALALGFPALAWSLEQRSDDASPTICATKSRIINSNGSSVWPWQSYISSNITPPYLQINRSHDAELSPGLIFLGQEDDSSTEPGVKEVAPFILTDSSDLVWGGPVGDSSNFRQQFWGNQSVITFWVGTGKAAYGADAGRGWGKVLFYDNTYKLINTLCLQLNLTLPTGTSAECEADVHESFITPDNTILLTAYNTSQGDLTSLGGPSDGWVYDSIAVEVDLTTNEVVFQWSPLAHLPVNLTRYPYTGSNLTAPFDWFHINSVQKVGDHYLINSRHLWRTFLVNKAGDIIWTIDGETGGDFGPLPENGTFSWQHMARLREVTDQGALLTYFNNHLDTAASTVPSTGLTLNLTLPPNPASPPKLVTDLWDSINTVSSAAEGSFTPLDNGNFFIGYGDEPYLKEFSPNKNVIWSAQFADKNLGQSYRTYKQEWHATPYTKPDLVVTAVHRNDSLSHCSSSSLRGYVSWNGATDVTGYTVYAGSSEHNLKVIGHFEKKGFETEFSLPDVRAVQVGAIQERREIKKSSVVYV</sequence>
<accession>A0A0U1M3X4</accession>
<gene>
    <name evidence="2" type="ORF">PISL3812_06769</name>
</gene>
<dbReference type="Pfam" id="PF14269">
    <property type="entry name" value="Arylsulfotran_2"/>
    <property type="match status" value="1"/>
</dbReference>
<dbReference type="Proteomes" id="UP000054383">
    <property type="component" value="Unassembled WGS sequence"/>
</dbReference>
<feature type="chain" id="PRO_5006711518" description="ASST-domain-containing protein" evidence="1">
    <location>
        <begin position="21"/>
        <end position="534"/>
    </location>
</feature>
<evidence type="ECO:0000313" key="2">
    <source>
        <dbReference type="EMBL" id="CRG89730.1"/>
    </source>
</evidence>